<evidence type="ECO:0000313" key="10">
    <source>
        <dbReference type="Proteomes" id="UP001141327"/>
    </source>
</evidence>
<keyword evidence="6" id="KW-0539">Nucleus</keyword>
<dbReference type="PANTHER" id="PTHR12131:SF7">
    <property type="entry name" value="EXOSOME RNA HELICASE MTR4"/>
    <property type="match status" value="1"/>
</dbReference>
<dbReference type="Proteomes" id="UP001141327">
    <property type="component" value="Unassembled WGS sequence"/>
</dbReference>
<feature type="compositionally biased region" description="Acidic residues" evidence="7">
    <location>
        <begin position="759"/>
        <end position="770"/>
    </location>
</feature>
<dbReference type="InterPro" id="IPR011545">
    <property type="entry name" value="DEAD/DEAH_box_helicase_dom"/>
</dbReference>
<evidence type="ECO:0000259" key="8">
    <source>
        <dbReference type="PROSITE" id="PS51192"/>
    </source>
</evidence>
<dbReference type="Pfam" id="PF08148">
    <property type="entry name" value="DSHCT"/>
    <property type="match status" value="1"/>
</dbReference>
<keyword evidence="2" id="KW-0547">Nucleotide-binding</keyword>
<name>A0ABQ8UNS2_9EUKA</name>
<dbReference type="InterPro" id="IPR025696">
    <property type="entry name" value="Beta-barrel_MTR4"/>
</dbReference>
<reference evidence="9" key="1">
    <citation type="journal article" date="2022" name="bioRxiv">
        <title>Genomics of Preaxostyla Flagellates Illuminates Evolutionary Transitions and the Path Towards Mitochondrial Loss.</title>
        <authorList>
            <person name="Novak L.V.F."/>
            <person name="Treitli S.C."/>
            <person name="Pyrih J."/>
            <person name="Halakuc P."/>
            <person name="Pipaliya S.V."/>
            <person name="Vacek V."/>
            <person name="Brzon O."/>
            <person name="Soukal P."/>
            <person name="Eme L."/>
            <person name="Dacks J.B."/>
            <person name="Karnkowska A."/>
            <person name="Elias M."/>
            <person name="Hampl V."/>
        </authorList>
    </citation>
    <scope>NUCLEOTIDE SEQUENCE</scope>
    <source>
        <strain evidence="9">RCP-MX</strain>
    </source>
</reference>
<evidence type="ECO:0000256" key="7">
    <source>
        <dbReference type="SAM" id="MobiDB-lite"/>
    </source>
</evidence>
<dbReference type="SMART" id="SM00487">
    <property type="entry name" value="DEXDc"/>
    <property type="match status" value="1"/>
</dbReference>
<keyword evidence="3" id="KW-0378">Hydrolase</keyword>
<keyword evidence="5" id="KW-0067">ATP-binding</keyword>
<feature type="domain" description="Helicase ATP-binding" evidence="8">
    <location>
        <begin position="103"/>
        <end position="259"/>
    </location>
</feature>
<dbReference type="Gene3D" id="1.10.3380.30">
    <property type="match status" value="1"/>
</dbReference>
<proteinExistence type="predicted"/>
<dbReference type="InterPro" id="IPR001650">
    <property type="entry name" value="Helicase_C-like"/>
</dbReference>
<dbReference type="SMART" id="SM01142">
    <property type="entry name" value="DSHCT"/>
    <property type="match status" value="1"/>
</dbReference>
<feature type="region of interest" description="Disordered" evidence="7">
    <location>
        <begin position="1"/>
        <end position="61"/>
    </location>
</feature>
<dbReference type="Pfam" id="PF13234">
    <property type="entry name" value="MTR4_beta-barrel"/>
    <property type="match status" value="2"/>
</dbReference>
<keyword evidence="10" id="KW-1185">Reference proteome</keyword>
<feature type="region of interest" description="Disordered" evidence="7">
    <location>
        <begin position="681"/>
        <end position="703"/>
    </location>
</feature>
<accession>A0ABQ8UNS2</accession>
<dbReference type="InterPro" id="IPR014001">
    <property type="entry name" value="Helicase_ATP-bd"/>
</dbReference>
<dbReference type="SMART" id="SM00490">
    <property type="entry name" value="HELICc"/>
    <property type="match status" value="1"/>
</dbReference>
<comment type="caution">
    <text evidence="9">The sequence shown here is derived from an EMBL/GenBank/DDBJ whole genome shotgun (WGS) entry which is preliminary data.</text>
</comment>
<dbReference type="InterPro" id="IPR048392">
    <property type="entry name" value="MTR4-like_stalk"/>
</dbReference>
<comment type="subcellular location">
    <subcellularLocation>
        <location evidence="1">Nucleus</location>
    </subcellularLocation>
</comment>
<evidence type="ECO:0000256" key="2">
    <source>
        <dbReference type="ARBA" id="ARBA00022741"/>
    </source>
</evidence>
<evidence type="ECO:0000256" key="6">
    <source>
        <dbReference type="ARBA" id="ARBA00023242"/>
    </source>
</evidence>
<sequence length="1206" mass="131551">MPPQKRRPARPVEGTKRPREEIGKESPKTEKDSDSPDQSPPSASPAAEEPTVSSAEHTNEPLLSYNCVQEVAGIEYRTPTPPDDRPPAKTYPFKLDPFQQASIECIKRGESVLVSAHTSAGKTVVALYAIATALRDNQRVIYTSPIKALSNQKFRELSEQFGDVGLMTGDVTLNPNASCLVMTTEILRSMLYRGSEVTRQIAWVIFDEIHYMRDADRGVVWEETIVMLPDKAHFVFLSATIPNAREFAEWIAHLHKQPCNVVYTDFRPTPLQHYIYPGGTSELHLVLDEHGVFREAAFSKAVSSLAPSGDALLGGDTPRRKPNDVRADLGRIVQMIMARNYDPVIIFSFSKREVQDNAAAMAKLDFNSDDEKALVDMVFANAVEPLGPDDRNLPQLTQVLPWLRRGIGAALGRAAAAFRAAFDVALVSGGFLGRGKVLFATETFSMGLNMPAKTVVFTSVKKWDGQQHRLVWPPRPASPSLAQPRPASPSLAQPRPASPSLAQNPRTLLSSGEYIQMSGRAGRRGLDKRGIVITMLDERLEPQAARAMIKGEADPLNSTFHLSFNMTLNTIRVEGADPEHIIRNSFMQFQAMRALPAQQKALDDLQAQAAAIAIEDEPTVATCYQVRTQLERLRAALLGLIARPAHVVPFLQRGRLVHVQDRADDWGWGVVAGPACRIAGAPRKRPLPQHGGSKQAGGPSAAAAALETLESLPPTAAATATATATATAKAAAATPQGSEEAPLTPGDGATLRRRRGDFGENEDHDGDDDAPPPPPPAPAAPADAKKKDSRPLAHAQDLPAGLAEAGPEEFEVPVYILVDPMSQGRPRPPKRGREGRIEARRSLLWMVVGTGGFVVPCAWDHALAASDRPQCIHVALHTLRALSTVRLCLPKAATAAAKGGPQAHAQSVLLSLAKVMQTYPQGPPLMDPVEDMRIPDPALPALLKKIVQLEELYAAQPAYLAPTMPPRLAQFAAKADLLAQARVQEQVIKRTQQMVFREELVAMKRVLRRMGYIDEGEILSLKGRVACEVNSGDELVCTELLFSPLLQSLTVEQTVGLLTLLVFEEVTKESAPPRDELVEPIRQLHETAARVAKICQECRLPKDTEEYMKSFSPAMAEVGYMWAKGRPRISRGVMGVVSQGCKFAEACVLAKIHEGSMVRCLRRVAELLQELVAAAQLIGSKELVTRFQEAVTHIKRDIVFAASLYL</sequence>
<protein>
    <submittedName>
        <fullName evidence="9">ATP-dependent RNA helicase DOB1</fullName>
    </submittedName>
</protein>
<evidence type="ECO:0000313" key="9">
    <source>
        <dbReference type="EMBL" id="KAJ4460829.1"/>
    </source>
</evidence>
<feature type="compositionally biased region" description="Low complexity" evidence="7">
    <location>
        <begin position="715"/>
        <end position="734"/>
    </location>
</feature>
<dbReference type="InterPro" id="IPR016438">
    <property type="entry name" value="SKI2-like"/>
</dbReference>
<dbReference type="PIRSF" id="PIRSF005198">
    <property type="entry name" value="Antiviral_helicase_SKI2"/>
    <property type="match status" value="1"/>
</dbReference>
<feature type="region of interest" description="Disordered" evidence="7">
    <location>
        <begin position="471"/>
        <end position="505"/>
    </location>
</feature>
<gene>
    <name evidence="9" type="ORF">PAPYR_3085</name>
</gene>
<dbReference type="PANTHER" id="PTHR12131">
    <property type="entry name" value="ATP-DEPENDENT RNA AND DNA HELICASE"/>
    <property type="match status" value="1"/>
</dbReference>
<dbReference type="Pfam" id="PF00270">
    <property type="entry name" value="DEAD"/>
    <property type="match status" value="1"/>
</dbReference>
<feature type="region of interest" description="Disordered" evidence="7">
    <location>
        <begin position="715"/>
        <end position="793"/>
    </location>
</feature>
<dbReference type="Gene3D" id="3.40.50.300">
    <property type="entry name" value="P-loop containing nucleotide triphosphate hydrolases"/>
    <property type="match status" value="2"/>
</dbReference>
<organism evidence="9 10">
    <name type="scientific">Paratrimastix pyriformis</name>
    <dbReference type="NCBI Taxonomy" id="342808"/>
    <lineage>
        <taxon>Eukaryota</taxon>
        <taxon>Metamonada</taxon>
        <taxon>Preaxostyla</taxon>
        <taxon>Paratrimastigidae</taxon>
        <taxon>Paratrimastix</taxon>
    </lineage>
</organism>
<dbReference type="CDD" id="cd18024">
    <property type="entry name" value="DEXHc_Mtr4-like"/>
    <property type="match status" value="1"/>
</dbReference>
<evidence type="ECO:0000256" key="5">
    <source>
        <dbReference type="ARBA" id="ARBA00022840"/>
    </source>
</evidence>
<evidence type="ECO:0000256" key="4">
    <source>
        <dbReference type="ARBA" id="ARBA00022806"/>
    </source>
</evidence>
<dbReference type="SUPFAM" id="SSF52540">
    <property type="entry name" value="P-loop containing nucleoside triphosphate hydrolases"/>
    <property type="match status" value="1"/>
</dbReference>
<dbReference type="PROSITE" id="PS51192">
    <property type="entry name" value="HELICASE_ATP_BIND_1"/>
    <property type="match status" value="1"/>
</dbReference>
<dbReference type="Gene3D" id="1.20.1500.20">
    <property type="match status" value="1"/>
</dbReference>
<keyword evidence="4 9" id="KW-0347">Helicase</keyword>
<dbReference type="InterPro" id="IPR012961">
    <property type="entry name" value="Ski2/MTR4_C"/>
</dbReference>
<dbReference type="GO" id="GO:0004386">
    <property type="term" value="F:helicase activity"/>
    <property type="evidence" value="ECO:0007669"/>
    <property type="project" value="UniProtKB-KW"/>
</dbReference>
<evidence type="ECO:0000256" key="3">
    <source>
        <dbReference type="ARBA" id="ARBA00022801"/>
    </source>
</evidence>
<evidence type="ECO:0000256" key="1">
    <source>
        <dbReference type="ARBA" id="ARBA00004123"/>
    </source>
</evidence>
<feature type="compositionally biased region" description="Basic and acidic residues" evidence="7">
    <location>
        <begin position="13"/>
        <end position="34"/>
    </location>
</feature>
<dbReference type="EMBL" id="JAPMOS010000011">
    <property type="protein sequence ID" value="KAJ4460829.1"/>
    <property type="molecule type" value="Genomic_DNA"/>
</dbReference>
<dbReference type="Pfam" id="PF21408">
    <property type="entry name" value="MTR4-like_stalk"/>
    <property type="match status" value="1"/>
</dbReference>
<dbReference type="InterPro" id="IPR027417">
    <property type="entry name" value="P-loop_NTPase"/>
</dbReference>
<feature type="compositionally biased region" description="Low complexity" evidence="7">
    <location>
        <begin position="44"/>
        <end position="56"/>
    </location>
</feature>
<dbReference type="InterPro" id="IPR050699">
    <property type="entry name" value="RNA-DNA_Helicase"/>
</dbReference>